<gene>
    <name evidence="1" type="ORF">SAMN02982917_5491</name>
</gene>
<dbReference type="Proteomes" id="UP000192936">
    <property type="component" value="Unassembled WGS sequence"/>
</dbReference>
<organism evidence="1 2">
    <name type="scientific">Azospirillum oryzae</name>
    <dbReference type="NCBI Taxonomy" id="286727"/>
    <lineage>
        <taxon>Bacteria</taxon>
        <taxon>Pseudomonadati</taxon>
        <taxon>Pseudomonadota</taxon>
        <taxon>Alphaproteobacteria</taxon>
        <taxon>Rhodospirillales</taxon>
        <taxon>Azospirillaceae</taxon>
        <taxon>Azospirillum</taxon>
    </lineage>
</organism>
<evidence type="ECO:0000313" key="2">
    <source>
        <dbReference type="Proteomes" id="UP000192936"/>
    </source>
</evidence>
<dbReference type="STRING" id="286727.SAMN02982917_5491"/>
<sequence length="159" mass="17423">MSVQSTIGTKLFVGTKAASLTTDTYLRVGKVENFGEFGDEAEVIKFNATDEGKVYKAKGIVDPGAMQLSIADIEDDPARERLEAAMIDPNAYNFYLEKNDVDRDPDTGLPLAGHHGTRFYFRALVTSTRRVPGGGSDTWKRTLKLELVESYTPVPKGSS</sequence>
<accession>A0A1X7HBB6</accession>
<dbReference type="AlphaFoldDB" id="A0A1X7HBB6"/>
<dbReference type="OrthoDB" id="6001060at2"/>
<dbReference type="EMBL" id="FXAK01000007">
    <property type="protein sequence ID" value="SMF83219.1"/>
    <property type="molecule type" value="Genomic_DNA"/>
</dbReference>
<reference evidence="1 2" key="1">
    <citation type="submission" date="2017-04" db="EMBL/GenBank/DDBJ databases">
        <authorList>
            <person name="Afonso C.L."/>
            <person name="Miller P.J."/>
            <person name="Scott M.A."/>
            <person name="Spackman E."/>
            <person name="Goraichik I."/>
            <person name="Dimitrov K.M."/>
            <person name="Suarez D.L."/>
            <person name="Swayne D.E."/>
        </authorList>
    </citation>
    <scope>NUCLEOTIDE SEQUENCE [LARGE SCALE GENOMIC DNA]</scope>
    <source>
        <strain evidence="1 2">A2P</strain>
    </source>
</reference>
<name>A0A1X7HBB6_9PROT</name>
<dbReference type="RefSeq" id="WP_085090239.1">
    <property type="nucleotide sequence ID" value="NZ_FXAK01000007.1"/>
</dbReference>
<dbReference type="Gene3D" id="4.10.410.40">
    <property type="match status" value="1"/>
</dbReference>
<protein>
    <submittedName>
        <fullName evidence="1">Uncharacterized protein</fullName>
    </submittedName>
</protein>
<proteinExistence type="predicted"/>
<evidence type="ECO:0000313" key="1">
    <source>
        <dbReference type="EMBL" id="SMF83219.1"/>
    </source>
</evidence>